<dbReference type="InterPro" id="IPR048447">
    <property type="entry name" value="DUF1980_C"/>
</dbReference>
<dbReference type="InterPro" id="IPR027417">
    <property type="entry name" value="P-loop_NTPase"/>
</dbReference>
<feature type="domain" description="DUF1980" evidence="2">
    <location>
        <begin position="192"/>
        <end position="313"/>
    </location>
</feature>
<dbReference type="PANTHER" id="PTHR40047:SF1">
    <property type="entry name" value="UPF0703 PROTEIN YCGQ"/>
    <property type="match status" value="1"/>
</dbReference>
<reference evidence="3 4" key="1">
    <citation type="submission" date="2019-03" db="EMBL/GenBank/DDBJ databases">
        <title>Genomic Encyclopedia of Type Strains, Phase IV (KMG-IV): sequencing the most valuable type-strain genomes for metagenomic binning, comparative biology and taxonomic classification.</title>
        <authorList>
            <person name="Goeker M."/>
        </authorList>
    </citation>
    <scope>NUCLEOTIDE SEQUENCE [LARGE SCALE GENOMIC DNA]</scope>
    <source>
        <strain evidence="3 4">DSM 29481</strain>
    </source>
</reference>
<evidence type="ECO:0000259" key="1">
    <source>
        <dbReference type="Pfam" id="PF02492"/>
    </source>
</evidence>
<dbReference type="PANTHER" id="PTHR40047">
    <property type="entry name" value="UPF0703 PROTEIN YCGQ"/>
    <property type="match status" value="1"/>
</dbReference>
<dbReference type="AlphaFoldDB" id="A0A4R3T9H7"/>
<dbReference type="Proteomes" id="UP000295773">
    <property type="component" value="Unassembled WGS sequence"/>
</dbReference>
<dbReference type="SUPFAM" id="SSF52540">
    <property type="entry name" value="P-loop containing nucleoside triphosphate hydrolases"/>
    <property type="match status" value="1"/>
</dbReference>
<protein>
    <submittedName>
        <fullName evidence="3">CobW/HypB/UreG family nucleotide-binding protein</fullName>
    </submittedName>
</protein>
<dbReference type="InterPro" id="IPR003495">
    <property type="entry name" value="CobW/HypB/UreG_nucleotide-bd"/>
</dbReference>
<evidence type="ECO:0000313" key="3">
    <source>
        <dbReference type="EMBL" id="TCU58282.1"/>
    </source>
</evidence>
<evidence type="ECO:0000313" key="4">
    <source>
        <dbReference type="Proteomes" id="UP000295773"/>
    </source>
</evidence>
<organism evidence="3 4">
    <name type="scientific">Longicatena caecimuris</name>
    <dbReference type="NCBI Taxonomy" id="1796635"/>
    <lineage>
        <taxon>Bacteria</taxon>
        <taxon>Bacillati</taxon>
        <taxon>Bacillota</taxon>
        <taxon>Erysipelotrichia</taxon>
        <taxon>Erysipelotrichales</taxon>
        <taxon>Erysipelotrichaceae</taxon>
        <taxon>Longicatena</taxon>
    </lineage>
</organism>
<dbReference type="RefSeq" id="WP_008979699.1">
    <property type="nucleotide sequence ID" value="NZ_DBGDHU010000024.1"/>
</dbReference>
<proteinExistence type="predicted"/>
<dbReference type="Pfam" id="PF21537">
    <property type="entry name" value="DUF1980_C"/>
    <property type="match status" value="1"/>
</dbReference>
<evidence type="ECO:0000259" key="2">
    <source>
        <dbReference type="Pfam" id="PF21537"/>
    </source>
</evidence>
<dbReference type="InterPro" id="IPR052955">
    <property type="entry name" value="UPF0703_membrane_permease"/>
</dbReference>
<feature type="domain" description="CobW/HypB/UreG nucleotide-binding" evidence="1">
    <location>
        <begin position="4"/>
        <end position="171"/>
    </location>
</feature>
<dbReference type="Gene3D" id="3.40.50.300">
    <property type="entry name" value="P-loop containing nucleotide triphosphate hydrolases"/>
    <property type="match status" value="1"/>
</dbReference>
<comment type="caution">
    <text evidence="3">The sequence shown here is derived from an EMBL/GenBank/DDBJ whole genome shotgun (WGS) entry which is preliminary data.</text>
</comment>
<gene>
    <name evidence="3" type="ORF">EDD61_11414</name>
</gene>
<accession>A0A4R3T9H7</accession>
<keyword evidence="4" id="KW-1185">Reference proteome</keyword>
<sequence length="315" mass="36454">MTVPVYLFTGFLESGKTSLIKDTLLDPGFNTGEKTLLLVCEEGMEEYDEDFQKKTNTAIVTVDKYEDLTYKFLKKCDSMIEPERVMIEFNGTWNLTNFLDTLDFPYDWLLVQLLSTVDASTFEMYLNNMRSMIYEQLVHSETIIFNRCDEDTKKLYLRNNIKAINKGAQIIYEMRNGEIAELGEEDMPFDLHADILQIRDDDYGLWYMDAMEHPQKYDGKIVELKGKVISTHVDDIPNAFVFGRFAMVCCADDTSLIGLLVHYASSNELLPKEWVKVRAKVKLEYDEEYQGNVPILYADDVTTVDALADEFVYFN</sequence>
<name>A0A4R3T9H7_9FIRM</name>
<dbReference type="EMBL" id="SMBP01000014">
    <property type="protein sequence ID" value="TCU58282.1"/>
    <property type="molecule type" value="Genomic_DNA"/>
</dbReference>
<dbReference type="Pfam" id="PF02492">
    <property type="entry name" value="cobW"/>
    <property type="match status" value="1"/>
</dbReference>